<dbReference type="EMBL" id="OL539464">
    <property type="protein sequence ID" value="UGO53782.1"/>
    <property type="molecule type" value="Genomic_DNA"/>
</dbReference>
<evidence type="ECO:0000313" key="1">
    <source>
        <dbReference type="EMBL" id="UGO53782.1"/>
    </source>
</evidence>
<dbReference type="Proteomes" id="UP000828796">
    <property type="component" value="Segment"/>
</dbReference>
<evidence type="ECO:0000313" key="2">
    <source>
        <dbReference type="Proteomes" id="UP000828796"/>
    </source>
</evidence>
<sequence length="122" mass="13553">MIWALKTSIAEFGLTPAHSHPAKRQRHGFAAGCELKRKAIHKVASMTIFKATVNYVTEENAKLIQEQVIVLESKNSNDAFNEIASGLYDEGKIIKGTPLIRKLSKKAACELLKTDARFWVAV</sequence>
<accession>A0AC61TQE2</accession>
<keyword evidence="2" id="KW-1185">Reference proteome</keyword>
<gene>
    <name evidence="1" type="ORF">STOKER_35</name>
</gene>
<protein>
    <submittedName>
        <fullName evidence="1">Uncharacterized protein</fullName>
    </submittedName>
</protein>
<proteinExistence type="predicted"/>
<name>A0AC61TQE2_9CAUD</name>
<reference evidence="1" key="1">
    <citation type="submission" date="2021-10" db="EMBL/GenBank/DDBJ databases">
        <authorList>
            <person name="Tyson S."/>
            <person name="Davis R."/>
            <person name="Hanis T."/>
            <person name="Alger T."/>
            <person name="Sharma R."/>
            <person name="Melhado E."/>
            <person name="Brundage B."/>
            <person name="Thurgood T."/>
            <person name="Sharma R."/>
            <person name="Grose J."/>
        </authorList>
    </citation>
    <scope>NUCLEOTIDE SEQUENCE</scope>
</reference>
<organism evidence="1 2">
    <name type="scientific">Serratia phage vB_SmaS_Stoker</name>
    <dbReference type="NCBI Taxonomy" id="2902692"/>
    <lineage>
        <taxon>Viruses</taxon>
        <taxon>Duplodnaviria</taxon>
        <taxon>Heunggongvirae</taxon>
        <taxon>Uroviricota</taxon>
        <taxon>Caudoviricetes</taxon>
        <taxon>Bonzeevirus</taxon>
        <taxon>Bonzeevirus stocker</taxon>
    </lineage>
</organism>